<evidence type="ECO:0000256" key="7">
    <source>
        <dbReference type="ARBA" id="ARBA00023163"/>
    </source>
</evidence>
<dbReference type="InterPro" id="IPR013083">
    <property type="entry name" value="Znf_RING/FYVE/PHD"/>
</dbReference>
<feature type="compositionally biased region" description="Low complexity" evidence="10">
    <location>
        <begin position="480"/>
        <end position="494"/>
    </location>
</feature>
<dbReference type="AlphaFoldDB" id="A0AAE1ZL42"/>
<feature type="region of interest" description="Disordered" evidence="10">
    <location>
        <begin position="679"/>
        <end position="719"/>
    </location>
</feature>
<feature type="region of interest" description="Disordered" evidence="10">
    <location>
        <begin position="115"/>
        <end position="184"/>
    </location>
</feature>
<dbReference type="InterPro" id="IPR013087">
    <property type="entry name" value="Znf_C2H2_type"/>
</dbReference>
<evidence type="ECO:0000256" key="9">
    <source>
        <dbReference type="PROSITE-ProRule" id="PRU00042"/>
    </source>
</evidence>
<feature type="domain" description="C2H2-type" evidence="12">
    <location>
        <begin position="630"/>
        <end position="658"/>
    </location>
</feature>
<dbReference type="PROSITE" id="PS50016">
    <property type="entry name" value="ZF_PHD_2"/>
    <property type="match status" value="2"/>
</dbReference>
<dbReference type="Gene3D" id="3.30.40.10">
    <property type="entry name" value="Zinc/RING finger domain, C3HC4 (zinc finger)"/>
    <property type="match status" value="1"/>
</dbReference>
<evidence type="ECO:0000256" key="5">
    <source>
        <dbReference type="ARBA" id="ARBA00022833"/>
    </source>
</evidence>
<dbReference type="InterPro" id="IPR001965">
    <property type="entry name" value="Znf_PHD"/>
</dbReference>
<feature type="region of interest" description="Disordered" evidence="10">
    <location>
        <begin position="960"/>
        <end position="988"/>
    </location>
</feature>
<dbReference type="PROSITE" id="PS00028">
    <property type="entry name" value="ZINC_FINGER_C2H2_1"/>
    <property type="match status" value="1"/>
</dbReference>
<dbReference type="SUPFAM" id="SSF57903">
    <property type="entry name" value="FYVE/PHD zinc finger"/>
    <property type="match status" value="2"/>
</dbReference>
<feature type="compositionally biased region" description="Acidic residues" evidence="10">
    <location>
        <begin position="150"/>
        <end position="184"/>
    </location>
</feature>
<comment type="caution">
    <text evidence="13">The sequence shown here is derived from an EMBL/GenBank/DDBJ whole genome shotgun (WGS) entry which is preliminary data.</text>
</comment>
<dbReference type="Pfam" id="PF00628">
    <property type="entry name" value="PHD"/>
    <property type="match status" value="1"/>
</dbReference>
<keyword evidence="14" id="KW-1185">Reference proteome</keyword>
<organism evidence="13 14">
    <name type="scientific">Schistosoma mekongi</name>
    <name type="common">Parasitic worm</name>
    <dbReference type="NCBI Taxonomy" id="38744"/>
    <lineage>
        <taxon>Eukaryota</taxon>
        <taxon>Metazoa</taxon>
        <taxon>Spiralia</taxon>
        <taxon>Lophotrochozoa</taxon>
        <taxon>Platyhelminthes</taxon>
        <taxon>Trematoda</taxon>
        <taxon>Digenea</taxon>
        <taxon>Strigeidida</taxon>
        <taxon>Schistosomatoidea</taxon>
        <taxon>Schistosomatidae</taxon>
        <taxon>Schistosoma</taxon>
    </lineage>
</organism>
<feature type="compositionally biased region" description="Polar residues" evidence="10">
    <location>
        <begin position="696"/>
        <end position="714"/>
    </location>
</feature>
<feature type="region of interest" description="Disordered" evidence="10">
    <location>
        <begin position="1"/>
        <end position="24"/>
    </location>
</feature>
<dbReference type="EMBL" id="JALJAT010000001">
    <property type="protein sequence ID" value="KAK4475399.1"/>
    <property type="molecule type" value="Genomic_DNA"/>
</dbReference>
<keyword evidence="7" id="KW-0804">Transcription</keyword>
<evidence type="ECO:0000256" key="1">
    <source>
        <dbReference type="ARBA" id="ARBA00004123"/>
    </source>
</evidence>
<keyword evidence="3" id="KW-0677">Repeat</keyword>
<accession>A0AAE1ZL42</accession>
<dbReference type="PANTHER" id="PTHR45888">
    <property type="entry name" value="HL01030P-RELATED"/>
    <property type="match status" value="1"/>
</dbReference>
<feature type="compositionally biased region" description="Low complexity" evidence="10">
    <location>
        <begin position="967"/>
        <end position="988"/>
    </location>
</feature>
<dbReference type="GO" id="GO:0005634">
    <property type="term" value="C:nucleus"/>
    <property type="evidence" value="ECO:0007669"/>
    <property type="project" value="UniProtKB-SubCell"/>
</dbReference>
<feature type="compositionally biased region" description="Polar residues" evidence="10">
    <location>
        <begin position="517"/>
        <end position="527"/>
    </location>
</feature>
<evidence type="ECO:0000256" key="4">
    <source>
        <dbReference type="ARBA" id="ARBA00022771"/>
    </source>
</evidence>
<evidence type="ECO:0000256" key="8">
    <source>
        <dbReference type="ARBA" id="ARBA00023242"/>
    </source>
</evidence>
<evidence type="ECO:0008006" key="15">
    <source>
        <dbReference type="Google" id="ProtNLM"/>
    </source>
</evidence>
<dbReference type="CDD" id="cd15526">
    <property type="entry name" value="PHD1_MOZ_d4"/>
    <property type="match status" value="1"/>
</dbReference>
<evidence type="ECO:0000256" key="10">
    <source>
        <dbReference type="SAM" id="MobiDB-lite"/>
    </source>
</evidence>
<dbReference type="InterPro" id="IPR011011">
    <property type="entry name" value="Znf_FYVE_PHD"/>
</dbReference>
<proteinExistence type="predicted"/>
<reference evidence="13" key="1">
    <citation type="submission" date="2022-04" db="EMBL/GenBank/DDBJ databases">
        <authorList>
            <person name="Xu L."/>
            <person name="Lv Z."/>
        </authorList>
    </citation>
    <scope>NUCLEOTIDE SEQUENCE</scope>
    <source>
        <strain evidence="13">LV_2022a</strain>
    </source>
</reference>
<keyword evidence="2" id="KW-0479">Metal-binding</keyword>
<evidence type="ECO:0000256" key="2">
    <source>
        <dbReference type="ARBA" id="ARBA00022723"/>
    </source>
</evidence>
<keyword evidence="6" id="KW-0805">Transcription regulation</keyword>
<keyword evidence="8" id="KW-0539">Nucleus</keyword>
<dbReference type="GO" id="GO:0008270">
    <property type="term" value="F:zinc ion binding"/>
    <property type="evidence" value="ECO:0007669"/>
    <property type="project" value="UniProtKB-KW"/>
</dbReference>
<evidence type="ECO:0000256" key="3">
    <source>
        <dbReference type="ARBA" id="ARBA00022737"/>
    </source>
</evidence>
<feature type="domain" description="PHD-type" evidence="11">
    <location>
        <begin position="991"/>
        <end position="1051"/>
    </location>
</feature>
<evidence type="ECO:0000259" key="12">
    <source>
        <dbReference type="PROSITE" id="PS50157"/>
    </source>
</evidence>
<dbReference type="PANTHER" id="PTHR45888:SF4">
    <property type="entry name" value="PHD FINGER PROTEIN 10"/>
    <property type="match status" value="1"/>
</dbReference>
<feature type="domain" description="PHD-type" evidence="11">
    <location>
        <begin position="1048"/>
        <end position="1098"/>
    </location>
</feature>
<dbReference type="PROSITE" id="PS50157">
    <property type="entry name" value="ZINC_FINGER_C2H2_2"/>
    <property type="match status" value="1"/>
</dbReference>
<keyword evidence="5" id="KW-0862">Zinc</keyword>
<dbReference type="Proteomes" id="UP001292079">
    <property type="component" value="Unassembled WGS sequence"/>
</dbReference>
<protein>
    <recommendedName>
        <fullName evidence="15">PHD finger protein 10</fullName>
    </recommendedName>
</protein>
<dbReference type="InterPro" id="IPR019787">
    <property type="entry name" value="Znf_PHD-finger"/>
</dbReference>
<evidence type="ECO:0000313" key="14">
    <source>
        <dbReference type="Proteomes" id="UP001292079"/>
    </source>
</evidence>
<feature type="region of interest" description="Disordered" evidence="10">
    <location>
        <begin position="202"/>
        <end position="226"/>
    </location>
</feature>
<dbReference type="SMART" id="SM00249">
    <property type="entry name" value="PHD"/>
    <property type="match status" value="2"/>
</dbReference>
<evidence type="ECO:0000313" key="13">
    <source>
        <dbReference type="EMBL" id="KAK4475399.1"/>
    </source>
</evidence>
<feature type="region of interest" description="Disordered" evidence="10">
    <location>
        <begin position="480"/>
        <end position="532"/>
    </location>
</feature>
<evidence type="ECO:0000256" key="6">
    <source>
        <dbReference type="ARBA" id="ARBA00023015"/>
    </source>
</evidence>
<gene>
    <name evidence="13" type="ORF">MN116_002458</name>
</gene>
<comment type="subcellular location">
    <subcellularLocation>
        <location evidence="1">Nucleus</location>
    </subcellularLocation>
</comment>
<keyword evidence="4 9" id="KW-0863">Zinc-finger</keyword>
<evidence type="ECO:0000259" key="11">
    <source>
        <dbReference type="PROSITE" id="PS50016"/>
    </source>
</evidence>
<reference evidence="13" key="2">
    <citation type="journal article" date="2023" name="Infect Dis Poverty">
        <title>Chromosome-scale genome of the human blood fluke Schistosoma mekongi and its implications for public health.</title>
        <authorList>
            <person name="Zhou M."/>
            <person name="Xu L."/>
            <person name="Xu D."/>
            <person name="Chen W."/>
            <person name="Khan J."/>
            <person name="Hu Y."/>
            <person name="Huang H."/>
            <person name="Wei H."/>
            <person name="Zhang Y."/>
            <person name="Chusongsang P."/>
            <person name="Tanasarnprasert K."/>
            <person name="Hu X."/>
            <person name="Limpanont Y."/>
            <person name="Lv Z."/>
        </authorList>
    </citation>
    <scope>NUCLEOTIDE SEQUENCE</scope>
    <source>
        <strain evidence="13">LV_2022a</strain>
    </source>
</reference>
<sequence length="1159" mass="128474">MGTNSSTAHSNSSQRKTFSNNHSDYSRDTLVNSVFNEDDEHDYTLSDRSQDSVSFVNGRVGGVSALNASGLFCNVTAGGDDGKQSFDGILTVTKRINTNQKTISDDISSLDRKDLQDDNQDVQYRNNGRHHHMILSKSDYNSNKTYDLDNVSEDGDDQNEDYDGEDDDCEIRDDIDDVDDDEDDGNDAVWFTGRRHATGGSGNLSNISSAGGGGNSDVAIGGSGRRGKSRSVYSLKVTKYNRKMVNQKVNRSSQNFPTLGSRLGGRRFTKRHLGRPFAGRFRANDSRMDDGSFLYVKASPSVGRRGTRAISRLGTRYMGDSLKTLQRYGIAREKLNECNDSWDIDNEPGFQLNATLITPTINEKHECKLLEDCNLSSDRFNTSNLFCSSSSSPSCSSNSLYHHPSLINNDRLLSGIYESSIHNRIGSFEHSSTLLSQFKFNRSSVGTPMNWSQLVSVNPSNDTLSSTTVNMSTSPLSSSCILSSSSPLDSCRMSEQSIPHRDDSNDYIMRSGKASKNHGNNSPQSFLPNRHPNIHRPLNCVDTINRHNHLSMPSDTFHNTTPTNSIIGPMISPVFSNTDHINNNSSISTASGDMIRTVDSCNAVKSNGRVVGDLQTFVNPQTATTTVTFFVCEVCSSRYRSTAGLRYHYHSQHSGYTPQNPISASASRLVVPIGEERVIGGGLRGGRPRRHRESANPYSPSSQSNKRGQNTMNRLDSKTIDCRSIVEPKLIDLIANQPTSLTYRDKTQVNHFSSMESHNDNVNELLTNNSNNNNNNNNNSLLASMEMKKLSFMNNSGTECLTSSSATTTLGKFIDSSDSLIVSNDSSSRFQTMDYSHYINTTISSSSSNGNISHTNIHSVQQCNTLQTTSFNSPVSHLGSSTSSNKVHSHIPYSHPHIYQSQHQLQSSPVINWNSQMSYTSSGVLNSHTSLSRIPQQQSLMTINRIGPQQRRYERQHCPDRLGITRSSNNSSTSTSSLLLSSSSSGAVGSLSTCDYCLSDDSMNPRLGHPEGMLQCSRCGHSAHYTCLRLPPHIIDAAMRYPWQCIECKTCWLCDQDDHEDRMIFCSECDRVFHTHCLPARLPRNLDVHWTCDICLHEVYNVNKLMIDQRTHSNSAYDVYSNATYIPSTTTTTTNISNNNSLNQINTDDSYFTSVQYHT</sequence>
<name>A0AAE1ZL42_SCHME</name>